<dbReference type="AlphaFoldDB" id="D1YSH1"/>
<keyword evidence="1" id="KW-1133">Transmembrane helix</keyword>
<dbReference type="InParanoid" id="D1YSH1"/>
<dbReference type="WormBase" id="T05B4.14">
    <property type="protein sequence ID" value="CE44430"/>
    <property type="gene ID" value="WBGene00194894"/>
    <property type="gene designation" value="clc-18"/>
</dbReference>
<dbReference type="CTD" id="13212503"/>
<evidence type="ECO:0000256" key="1">
    <source>
        <dbReference type="SAM" id="Phobius"/>
    </source>
</evidence>
<dbReference type="Bgee" id="WBGene00194894">
    <property type="expression patterns" value="Expressed in adult organism and 1 other cell type or tissue"/>
</dbReference>
<name>D1YSH1_CAEEL</name>
<proteinExistence type="predicted"/>
<dbReference type="KEGG" id="cel:CELE_T05B4.14"/>
<feature type="transmembrane region" description="Helical" evidence="1">
    <location>
        <begin position="67"/>
        <end position="87"/>
    </location>
</feature>
<accession>D1YSH1</accession>
<dbReference type="STRING" id="6239.T05B4.14.1"/>
<organism evidence="2 3">
    <name type="scientific">Caenorhabditis elegans</name>
    <dbReference type="NCBI Taxonomy" id="6239"/>
    <lineage>
        <taxon>Eukaryota</taxon>
        <taxon>Metazoa</taxon>
        <taxon>Ecdysozoa</taxon>
        <taxon>Nematoda</taxon>
        <taxon>Chromadorea</taxon>
        <taxon>Rhabditida</taxon>
        <taxon>Rhabditina</taxon>
        <taxon>Rhabditomorpha</taxon>
        <taxon>Rhabditoidea</taxon>
        <taxon>Rhabditidae</taxon>
        <taxon>Peloderinae</taxon>
        <taxon>Caenorhabditis</taxon>
    </lineage>
</organism>
<dbReference type="HOGENOM" id="CLU_1442307_0_0_1"/>
<dbReference type="PANTHER" id="PTHR34151">
    <property type="entry name" value="PROTEIN CBG24195"/>
    <property type="match status" value="1"/>
</dbReference>
<keyword evidence="3" id="KW-1185">Reference proteome</keyword>
<dbReference type="PANTHER" id="PTHR34151:SF1">
    <property type="entry name" value="CASP-LIKE PROTEIN-RELATED"/>
    <property type="match status" value="1"/>
</dbReference>
<dbReference type="Proteomes" id="UP000001940">
    <property type="component" value="Chromosome V"/>
</dbReference>
<gene>
    <name evidence="2 4" type="primary">clc-18</name>
    <name evidence="2" type="ORF">CELE_T05B4.14</name>
    <name evidence="4" type="ORF">T05B4.14</name>
</gene>
<sequence length="188" mass="20864">MYNSRLVFLACFVFLSSIMYSVGLFSQNWVVRTRYIYLDQNRNMFTSYVDYIGIFPLKEDKRYGLSLAKVAAGISFVIHLIRLIVFVPSYCKARELGLAGVRGTFSAILGVSIVIMLLSLTGSIGLMSQNITHNKNDKLMEVEYEAGYSPYLCLISGLLDLAVCIVSGMVGCCDSRSGMSEQAVSIQK</sequence>
<dbReference type="Pfam" id="PF06653">
    <property type="entry name" value="Claudin_3"/>
    <property type="match status" value="1"/>
</dbReference>
<evidence type="ECO:0000313" key="3">
    <source>
        <dbReference type="Proteomes" id="UP000001940"/>
    </source>
</evidence>
<feature type="transmembrane region" description="Helical" evidence="1">
    <location>
        <begin position="6"/>
        <end position="25"/>
    </location>
</feature>
<dbReference type="EMBL" id="BX284605">
    <property type="protein sequence ID" value="CCD70840.1"/>
    <property type="molecule type" value="Genomic_DNA"/>
</dbReference>
<protein>
    <submittedName>
        <fullName evidence="2">DUF2975 domain-containing protein</fullName>
    </submittedName>
</protein>
<evidence type="ECO:0000313" key="2">
    <source>
        <dbReference type="EMBL" id="CCD70840.1"/>
    </source>
</evidence>
<dbReference type="RefSeq" id="NP_001256033.1">
    <property type="nucleotide sequence ID" value="NM_001269104.2"/>
</dbReference>
<feature type="transmembrane region" description="Helical" evidence="1">
    <location>
        <begin position="107"/>
        <end position="127"/>
    </location>
</feature>
<dbReference type="PaxDb" id="6239-T05B4.14"/>
<dbReference type="GeneID" id="13212503"/>
<dbReference type="AGR" id="WB:WBGene00194894"/>
<dbReference type="InterPro" id="IPR009545">
    <property type="entry name" value="Claudin-like"/>
</dbReference>
<keyword evidence="1" id="KW-0472">Membrane</keyword>
<reference evidence="2 3" key="1">
    <citation type="journal article" date="1998" name="Science">
        <title>Genome sequence of the nematode C. elegans: a platform for investigating biology.</title>
        <authorList>
            <consortium name="The C. elegans sequencing consortium"/>
            <person name="Sulson J.E."/>
            <person name="Waterston R."/>
        </authorList>
    </citation>
    <scope>NUCLEOTIDE SEQUENCE [LARGE SCALE GENOMIC DNA]</scope>
    <source>
        <strain evidence="2 3">Bristol N2</strain>
    </source>
</reference>
<evidence type="ECO:0000313" key="4">
    <source>
        <dbReference type="WormBase" id="T05B4.14"/>
    </source>
</evidence>
<keyword evidence="1" id="KW-0812">Transmembrane</keyword>
<feature type="transmembrane region" description="Helical" evidence="1">
    <location>
        <begin position="148"/>
        <end position="170"/>
    </location>
</feature>